<dbReference type="EMBL" id="QPKB01000006">
    <property type="protein sequence ID" value="RWR87776.1"/>
    <property type="molecule type" value="Genomic_DNA"/>
</dbReference>
<dbReference type="PROSITE" id="PS00375">
    <property type="entry name" value="UDPGT"/>
    <property type="match status" value="1"/>
</dbReference>
<dbReference type="PANTHER" id="PTHR11926:SF1498">
    <property type="entry name" value="GLYCOSYLTRANSFERASE"/>
    <property type="match status" value="1"/>
</dbReference>
<dbReference type="InterPro" id="IPR035595">
    <property type="entry name" value="UDP_glycos_trans_CS"/>
</dbReference>
<dbReference type="FunFam" id="3.40.50.2000:FF:000065">
    <property type="entry name" value="Glycosyltransferase"/>
    <property type="match status" value="1"/>
</dbReference>
<protein>
    <recommendedName>
        <fullName evidence="5">Glycosyltransferase</fullName>
        <ecNumber evidence="5">2.4.1.-</ecNumber>
    </recommendedName>
</protein>
<comment type="similarity">
    <text evidence="1 4">Belongs to the UDP-glycosyltransferase family.</text>
</comment>
<evidence type="ECO:0000313" key="7">
    <source>
        <dbReference type="Proteomes" id="UP000283530"/>
    </source>
</evidence>
<evidence type="ECO:0000256" key="5">
    <source>
        <dbReference type="RuleBase" id="RU362057"/>
    </source>
</evidence>
<keyword evidence="2 4" id="KW-0328">Glycosyltransferase</keyword>
<dbReference type="Proteomes" id="UP000283530">
    <property type="component" value="Unassembled WGS sequence"/>
</dbReference>
<evidence type="ECO:0000313" key="6">
    <source>
        <dbReference type="EMBL" id="RWR87776.1"/>
    </source>
</evidence>
<dbReference type="CDD" id="cd03784">
    <property type="entry name" value="GT1_Gtf-like"/>
    <property type="match status" value="1"/>
</dbReference>
<evidence type="ECO:0000256" key="1">
    <source>
        <dbReference type="ARBA" id="ARBA00009995"/>
    </source>
</evidence>
<accession>A0A443PAL6</accession>
<dbReference type="SUPFAM" id="SSF53756">
    <property type="entry name" value="UDP-Glycosyltransferase/glycogen phosphorylase"/>
    <property type="match status" value="1"/>
</dbReference>
<keyword evidence="3 4" id="KW-0808">Transferase</keyword>
<dbReference type="OrthoDB" id="5835829at2759"/>
<organism evidence="6 7">
    <name type="scientific">Cinnamomum micranthum f. kanehirae</name>
    <dbReference type="NCBI Taxonomy" id="337451"/>
    <lineage>
        <taxon>Eukaryota</taxon>
        <taxon>Viridiplantae</taxon>
        <taxon>Streptophyta</taxon>
        <taxon>Embryophyta</taxon>
        <taxon>Tracheophyta</taxon>
        <taxon>Spermatophyta</taxon>
        <taxon>Magnoliopsida</taxon>
        <taxon>Magnoliidae</taxon>
        <taxon>Laurales</taxon>
        <taxon>Lauraceae</taxon>
        <taxon>Cinnamomum</taxon>
    </lineage>
</organism>
<keyword evidence="7" id="KW-1185">Reference proteome</keyword>
<dbReference type="EC" id="2.4.1.-" evidence="5"/>
<name>A0A443PAL6_9MAGN</name>
<dbReference type="FunFam" id="3.40.50.2000:FF:000027">
    <property type="entry name" value="Glycosyltransferase"/>
    <property type="match status" value="1"/>
</dbReference>
<comment type="caution">
    <text evidence="6">The sequence shown here is derived from an EMBL/GenBank/DDBJ whole genome shotgun (WGS) entry which is preliminary data.</text>
</comment>
<evidence type="ECO:0000256" key="2">
    <source>
        <dbReference type="ARBA" id="ARBA00022676"/>
    </source>
</evidence>
<evidence type="ECO:0000256" key="3">
    <source>
        <dbReference type="ARBA" id="ARBA00022679"/>
    </source>
</evidence>
<dbReference type="Pfam" id="PF00201">
    <property type="entry name" value="UDPGT"/>
    <property type="match status" value="1"/>
</dbReference>
<proteinExistence type="inferred from homology"/>
<gene>
    <name evidence="6" type="ORF">CKAN_01673300</name>
</gene>
<evidence type="ECO:0000256" key="4">
    <source>
        <dbReference type="RuleBase" id="RU003718"/>
    </source>
</evidence>
<dbReference type="AlphaFoldDB" id="A0A443PAL6"/>
<dbReference type="InterPro" id="IPR002213">
    <property type="entry name" value="UDP_glucos_trans"/>
</dbReference>
<sequence>MEKKQPHVVCFPCPAQGHINPMMQFAKLLHSRGFFITFVYTDYTHRRQLEPLECLDGFQFEVISDGLPPDAGTMEILQTFRGSFRESCSVTFGELLRKLHNPSDGHVVTCIVSDAFMTFTRKVAEEVGIPDVIFCPMAACGLMAFLNYPELIRRGLAPLRDESYTSKGYLDTTIDWIPGMRDIRLRDLGSFLGSTDLDNFMLNFVANEAQNALKAPMVIFNTFDSLEREVLHGFRSMFPARIYSVGPLLLQRRLLSENVFKSVKLSMWKEEIECLKWLDSHEAASVIYVNFGSTTITTAQQLLEFAWAIADSNHPFLWVIRPDLVKGGQTILPQEFMDRIEGRGMLVSWCPQEEVLAHPSITVFLTHCGWNSTLESISFGVPMICWPFFGDQQTNCRYACNEWGVGMEIDSNAKREEIGVLIKEVVEGEKGKDMKKAALNWKESAEIGIKEGGSSHTNIELLIQELLQLKGN</sequence>
<reference evidence="6 7" key="1">
    <citation type="journal article" date="2019" name="Nat. Plants">
        <title>Stout camphor tree genome fills gaps in understanding of flowering plant genome evolution.</title>
        <authorList>
            <person name="Chaw S.M."/>
            <person name="Liu Y.C."/>
            <person name="Wu Y.W."/>
            <person name="Wang H.Y."/>
            <person name="Lin C.I."/>
            <person name="Wu C.S."/>
            <person name="Ke H.M."/>
            <person name="Chang L.Y."/>
            <person name="Hsu C.Y."/>
            <person name="Yang H.T."/>
            <person name="Sudianto E."/>
            <person name="Hsu M.H."/>
            <person name="Wu K.P."/>
            <person name="Wang L.N."/>
            <person name="Leebens-Mack J.H."/>
            <person name="Tsai I.J."/>
        </authorList>
    </citation>
    <scope>NUCLEOTIDE SEQUENCE [LARGE SCALE GENOMIC DNA]</scope>
    <source>
        <strain evidence="7">cv. Chaw 1501</strain>
        <tissue evidence="6">Young leaves</tissue>
    </source>
</reference>
<dbReference type="Gene3D" id="3.40.50.2000">
    <property type="entry name" value="Glycogen Phosphorylase B"/>
    <property type="match status" value="2"/>
</dbReference>
<dbReference type="PANTHER" id="PTHR11926">
    <property type="entry name" value="GLUCOSYL/GLUCURONOSYL TRANSFERASES"/>
    <property type="match status" value="1"/>
</dbReference>
<dbReference type="GO" id="GO:0080044">
    <property type="term" value="F:quercetin 7-O-glucosyltransferase activity"/>
    <property type="evidence" value="ECO:0007669"/>
    <property type="project" value="TreeGrafter"/>
</dbReference>
<dbReference type="GO" id="GO:0080043">
    <property type="term" value="F:quercetin 3-O-glucosyltransferase activity"/>
    <property type="evidence" value="ECO:0007669"/>
    <property type="project" value="TreeGrafter"/>
</dbReference>